<feature type="compositionally biased region" description="Polar residues" evidence="5">
    <location>
        <begin position="694"/>
        <end position="707"/>
    </location>
</feature>
<feature type="compositionally biased region" description="Low complexity" evidence="5">
    <location>
        <begin position="552"/>
        <end position="571"/>
    </location>
</feature>
<dbReference type="OrthoDB" id="2573163at2759"/>
<feature type="region of interest" description="Disordered" evidence="5">
    <location>
        <begin position="231"/>
        <end position="250"/>
    </location>
</feature>
<dbReference type="EC" id="2.7.-.-" evidence="4"/>
<proteinExistence type="inferred from homology"/>
<keyword evidence="7" id="KW-1185">Reference proteome</keyword>
<feature type="compositionally biased region" description="Basic and acidic residues" evidence="5">
    <location>
        <begin position="281"/>
        <end position="305"/>
    </location>
</feature>
<name>A0A2T2P5L1_CORCC</name>
<evidence type="ECO:0000256" key="4">
    <source>
        <dbReference type="RuleBase" id="RU363090"/>
    </source>
</evidence>
<feature type="compositionally biased region" description="Basic and acidic residues" evidence="5">
    <location>
        <begin position="900"/>
        <end position="910"/>
    </location>
</feature>
<dbReference type="Gene3D" id="3.30.470.160">
    <property type="entry name" value="Inositol polyphosphate kinase"/>
    <property type="match status" value="1"/>
</dbReference>
<dbReference type="GO" id="GO:0005634">
    <property type="term" value="C:nucleus"/>
    <property type="evidence" value="ECO:0007669"/>
    <property type="project" value="TreeGrafter"/>
</dbReference>
<feature type="region of interest" description="Disordered" evidence="5">
    <location>
        <begin position="829"/>
        <end position="863"/>
    </location>
</feature>
<evidence type="ECO:0000256" key="5">
    <source>
        <dbReference type="SAM" id="MobiDB-lite"/>
    </source>
</evidence>
<feature type="region of interest" description="Disordered" evidence="5">
    <location>
        <begin position="429"/>
        <end position="616"/>
    </location>
</feature>
<evidence type="ECO:0000256" key="1">
    <source>
        <dbReference type="ARBA" id="ARBA00007374"/>
    </source>
</evidence>
<dbReference type="PANTHER" id="PTHR12400:SF21">
    <property type="entry name" value="KINASE"/>
    <property type="match status" value="1"/>
</dbReference>
<dbReference type="InterPro" id="IPR038286">
    <property type="entry name" value="IPK_sf"/>
</dbReference>
<feature type="compositionally biased region" description="Basic residues" evidence="5">
    <location>
        <begin position="829"/>
        <end position="846"/>
    </location>
</feature>
<keyword evidence="2 4" id="KW-0808">Transferase</keyword>
<feature type="compositionally biased region" description="Pro residues" evidence="5">
    <location>
        <begin position="1203"/>
        <end position="1216"/>
    </location>
</feature>
<reference evidence="6 7" key="1">
    <citation type="journal article" date="2018" name="Front. Microbiol.">
        <title>Genome-Wide Analysis of Corynespora cassiicola Leaf Fall Disease Putative Effectors.</title>
        <authorList>
            <person name="Lopez D."/>
            <person name="Ribeiro S."/>
            <person name="Label P."/>
            <person name="Fumanal B."/>
            <person name="Venisse J.S."/>
            <person name="Kohler A."/>
            <person name="de Oliveira R.R."/>
            <person name="Labutti K."/>
            <person name="Lipzen A."/>
            <person name="Lail K."/>
            <person name="Bauer D."/>
            <person name="Ohm R.A."/>
            <person name="Barry K.W."/>
            <person name="Spatafora J."/>
            <person name="Grigoriev I.V."/>
            <person name="Martin F.M."/>
            <person name="Pujade-Renaud V."/>
        </authorList>
    </citation>
    <scope>NUCLEOTIDE SEQUENCE [LARGE SCALE GENOMIC DNA]</scope>
    <source>
        <strain evidence="6 7">Philippines</strain>
    </source>
</reference>
<dbReference type="STRING" id="1448308.A0A2T2P5L1"/>
<feature type="region of interest" description="Disordered" evidence="5">
    <location>
        <begin position="980"/>
        <end position="999"/>
    </location>
</feature>
<feature type="region of interest" description="Disordered" evidence="5">
    <location>
        <begin position="1290"/>
        <end position="1318"/>
    </location>
</feature>
<evidence type="ECO:0000256" key="3">
    <source>
        <dbReference type="ARBA" id="ARBA00022777"/>
    </source>
</evidence>
<accession>A0A2T2P5L1</accession>
<dbReference type="PANTHER" id="PTHR12400">
    <property type="entry name" value="INOSITOL POLYPHOSPHATE KINASE"/>
    <property type="match status" value="1"/>
</dbReference>
<evidence type="ECO:0000313" key="6">
    <source>
        <dbReference type="EMBL" id="PSN72975.1"/>
    </source>
</evidence>
<feature type="region of interest" description="Disordered" evidence="5">
    <location>
        <begin position="112"/>
        <end position="150"/>
    </location>
</feature>
<feature type="region of interest" description="Disordered" evidence="5">
    <location>
        <begin position="281"/>
        <end position="316"/>
    </location>
</feature>
<feature type="compositionally biased region" description="Polar residues" evidence="5">
    <location>
        <begin position="521"/>
        <end position="530"/>
    </location>
</feature>
<gene>
    <name evidence="6" type="ORF">BS50DRAFT_542239</name>
</gene>
<feature type="region of interest" description="Disordered" evidence="5">
    <location>
        <begin position="1"/>
        <end position="66"/>
    </location>
</feature>
<feature type="compositionally biased region" description="Basic and acidic residues" evidence="5">
    <location>
        <begin position="481"/>
        <end position="491"/>
    </location>
</feature>
<keyword evidence="3 4" id="KW-0418">Kinase</keyword>
<feature type="region of interest" description="Disordered" evidence="5">
    <location>
        <begin position="680"/>
        <end position="731"/>
    </location>
</feature>
<feature type="compositionally biased region" description="Polar residues" evidence="5">
    <location>
        <begin position="716"/>
        <end position="731"/>
    </location>
</feature>
<dbReference type="GO" id="GO:0046854">
    <property type="term" value="P:phosphatidylinositol phosphate biosynthetic process"/>
    <property type="evidence" value="ECO:0007669"/>
    <property type="project" value="TreeGrafter"/>
</dbReference>
<sequence>MSPPSNDPKNTSPAAPVRSNADRSQGLEDARQSSQPSSRRAHRALHDDDVVPKTLSQTGRSRTAPIAVDHIWTPSVDQPQLSERDSIFATTYLASDSPASSPRSVSRLAALHENAAAHRPDDMAVSVSPPRRLMDAPTFRQPHTPRTPAATLRDHQGLLSTHFNSSKKDAFSVTFDVLRETSPPPFMSPVDSPVHRPASPHSPDTKSMPKPSLLDSLADSEERLKNRMWREGKPVPFHGHPTQNLSREGKHVDKKIEATLPKAEQHVAAPRSRKASHYLRVFKENDAAEEQKKREGRPKERRPVDKTLQAHPEEGDGAALNEHMKRLSCTSSTVQSPLAGPIESYFDKVPTPGGETEKRLMAAVNETSDPAAETQHRHEFPLRLLEEIRNYHNLTPGADRGSSFSRSLPTAAAEKIRAHAIKSRAAAHLHEPSDYFQAGRDPSAERSPGSEEEESEREQISSALYFPHRQLKSPDQLPPQEDVRKAEVEGIRKRKSISAGKGPKGLDTEEAVKTPQEVEISLQSQDTNQCLHGDIPTTAPVPKEDSEPLPLSTADATTSAESEYESLAESTHSLRGYESSATDDLGTTPTATPRKKEKKEKQHQPAPQPPAPLGAVELKPYDHQVGGHTTVYRFSRRAVCKQLNNRENEFYETVERHHPDLLDFLPRYIGVLNVTYRKAPKRKKTLKDKVKADATNSGSASQSNADPASSKPDSGAPSQNGTSTDLPRLVSHSQQPTAIPQVIFENNRHIIPDNLFRIPPRSATPDPWMGNSSLPSQFHRRNQSDVGFVSERSPSRPPMNQHSSWGVTTINTKLQEEVLRQVFAPPPIHHRHRHHHHHHHGIRRPRTGSSSIAGSAPSMRRNSADISHLSEPLGEEPTRKQVLKAEAHRHVSGGHVQPRNFDRESKEGNHDSLQLPPPATLPRRRHSGSGLTRRPCGIDSNRRHNLEFYEEEGYGGDEEELFAMDEDAKVNHQLNGARSDPILKHSTENGQLDAKVPGGTMLPAPVTPKSKNSPPTIEEPANPEQAQQQFDERVQHFLLLEDLTAGMTRPCVLDLKMGTRQYGIEADEKKQRSQRRKCQMTTSRELGVRVCGMQIWNVKTQSYVFEDKYFGRDLKAGKEFQDALKRFFWDGHGYKAAIRHIPVILEKISALEDMIRNLPGYRFYASSLLMLYDRGDGDQKDKEPMVVNGFSTPSNDGMSGPTSPNPTGPTPNPPSKVPSEIKLKIVDFANCVTAEDALPENVSCPPRDPDGVDRGYLRGLRTLRLYFQRIWRDLNETQWVERGEGEGMARDIRGPGMGEVGPGWMDDAGNDDSGYVSF</sequence>
<evidence type="ECO:0000256" key="2">
    <source>
        <dbReference type="ARBA" id="ARBA00022679"/>
    </source>
</evidence>
<feature type="region of interest" description="Disordered" evidence="5">
    <location>
        <begin position="184"/>
        <end position="213"/>
    </location>
</feature>
<protein>
    <recommendedName>
        <fullName evidence="4">Kinase</fullName>
        <ecNumber evidence="4">2.7.-.-</ecNumber>
    </recommendedName>
</protein>
<evidence type="ECO:0000313" key="7">
    <source>
        <dbReference type="Proteomes" id="UP000240883"/>
    </source>
</evidence>
<dbReference type="Proteomes" id="UP000240883">
    <property type="component" value="Unassembled WGS sequence"/>
</dbReference>
<comment type="similarity">
    <text evidence="1 4">Belongs to the inositol phosphokinase (IPK) family.</text>
</comment>
<dbReference type="InterPro" id="IPR005522">
    <property type="entry name" value="IPK"/>
</dbReference>
<feature type="region of interest" description="Disordered" evidence="5">
    <location>
        <begin position="885"/>
        <end position="939"/>
    </location>
</feature>
<organism evidence="6 7">
    <name type="scientific">Corynespora cassiicola Philippines</name>
    <dbReference type="NCBI Taxonomy" id="1448308"/>
    <lineage>
        <taxon>Eukaryota</taxon>
        <taxon>Fungi</taxon>
        <taxon>Dikarya</taxon>
        <taxon>Ascomycota</taxon>
        <taxon>Pezizomycotina</taxon>
        <taxon>Dothideomycetes</taxon>
        <taxon>Pleosporomycetidae</taxon>
        <taxon>Pleosporales</taxon>
        <taxon>Corynesporascaceae</taxon>
        <taxon>Corynespora</taxon>
    </lineage>
</organism>
<dbReference type="GO" id="GO:0008440">
    <property type="term" value="F:inositol-1,4,5-trisphosphate 3-kinase activity"/>
    <property type="evidence" value="ECO:0007669"/>
    <property type="project" value="TreeGrafter"/>
</dbReference>
<dbReference type="GO" id="GO:0000824">
    <property type="term" value="F:inositol-1,4,5,6-tetrakisphosphate 3-kinase activity"/>
    <property type="evidence" value="ECO:0007669"/>
    <property type="project" value="TreeGrafter"/>
</dbReference>
<dbReference type="EMBL" id="KZ678129">
    <property type="protein sequence ID" value="PSN72975.1"/>
    <property type="molecule type" value="Genomic_DNA"/>
</dbReference>
<feature type="region of interest" description="Disordered" evidence="5">
    <location>
        <begin position="1180"/>
        <end position="1218"/>
    </location>
</feature>
<feature type="compositionally biased region" description="Low complexity" evidence="5">
    <location>
        <begin position="1018"/>
        <end position="1028"/>
    </location>
</feature>
<dbReference type="GO" id="GO:0032958">
    <property type="term" value="P:inositol phosphate biosynthetic process"/>
    <property type="evidence" value="ECO:0007669"/>
    <property type="project" value="InterPro"/>
</dbReference>
<dbReference type="GO" id="GO:0005737">
    <property type="term" value="C:cytoplasm"/>
    <property type="evidence" value="ECO:0007669"/>
    <property type="project" value="TreeGrafter"/>
</dbReference>
<dbReference type="Pfam" id="PF03770">
    <property type="entry name" value="IPK"/>
    <property type="match status" value="1"/>
</dbReference>
<dbReference type="SUPFAM" id="SSF56104">
    <property type="entry name" value="SAICAR synthase-like"/>
    <property type="match status" value="1"/>
</dbReference>
<feature type="region of interest" description="Disordered" evidence="5">
    <location>
        <begin position="1005"/>
        <end position="1028"/>
    </location>
</feature>